<name>A0ABP1CD39_9GAMM</name>
<dbReference type="GO" id="GO:0050518">
    <property type="term" value="F:2-C-methyl-D-erythritol 4-phosphate cytidylyltransferase activity"/>
    <property type="evidence" value="ECO:0007669"/>
    <property type="project" value="UniProtKB-EC"/>
</dbReference>
<comment type="catalytic activity">
    <reaction evidence="1 7">
        <text>2-C-methyl-D-erythritol 4-phosphate + CTP + H(+) = 4-CDP-2-C-methyl-D-erythritol + diphosphate</text>
        <dbReference type="Rhea" id="RHEA:13429"/>
        <dbReference type="ChEBI" id="CHEBI:15378"/>
        <dbReference type="ChEBI" id="CHEBI:33019"/>
        <dbReference type="ChEBI" id="CHEBI:37563"/>
        <dbReference type="ChEBI" id="CHEBI:57823"/>
        <dbReference type="ChEBI" id="CHEBI:58262"/>
        <dbReference type="EC" id="2.7.7.60"/>
    </reaction>
</comment>
<evidence type="ECO:0000313" key="9">
    <source>
        <dbReference type="Proteomes" id="UP001497533"/>
    </source>
</evidence>
<dbReference type="InterPro" id="IPR034683">
    <property type="entry name" value="IspD/TarI"/>
</dbReference>
<feature type="site" description="Transition state stabilizer" evidence="7">
    <location>
        <position position="23"/>
    </location>
</feature>
<evidence type="ECO:0000313" key="8">
    <source>
        <dbReference type="EMBL" id="CAL1328958.1"/>
    </source>
</evidence>
<dbReference type="Proteomes" id="UP001497533">
    <property type="component" value="Chromosome"/>
</dbReference>
<evidence type="ECO:0000256" key="1">
    <source>
        <dbReference type="ARBA" id="ARBA00001282"/>
    </source>
</evidence>
<keyword evidence="5 7" id="KW-0548">Nucleotidyltransferase</keyword>
<comment type="function">
    <text evidence="7">Catalyzes the formation of 4-diphosphocytidyl-2-C-methyl-D-erythritol from CTP and 2-C-methyl-D-erythritol 4-phosphate (MEP).</text>
</comment>
<gene>
    <name evidence="7 8" type="primary">ispD</name>
    <name evidence="8" type="ORF">PRHACTZTBTEA_018</name>
</gene>
<proteinExistence type="inferred from homology"/>
<evidence type="ECO:0000256" key="3">
    <source>
        <dbReference type="ARBA" id="ARBA00009789"/>
    </source>
</evidence>
<evidence type="ECO:0000256" key="6">
    <source>
        <dbReference type="ARBA" id="ARBA00023229"/>
    </source>
</evidence>
<reference evidence="8" key="1">
    <citation type="submission" date="2024-04" db="EMBL/GenBank/DDBJ databases">
        <authorList>
            <person name="Manzano-Marin A."/>
            <person name="Manzano-Marin A."/>
            <person name="Alejandro Manzano Marin A."/>
        </authorList>
    </citation>
    <scope>NUCLEOTIDE SEQUENCE [LARGE SCALE GENOMIC DNA]</scope>
    <source>
        <strain evidence="8">TABTEA</strain>
    </source>
</reference>
<dbReference type="Gene3D" id="3.90.550.10">
    <property type="entry name" value="Spore Coat Polysaccharide Biosynthesis Protein SpsA, Chain A"/>
    <property type="match status" value="1"/>
</dbReference>
<dbReference type="PROSITE" id="PS01295">
    <property type="entry name" value="ISPD"/>
    <property type="match status" value="1"/>
</dbReference>
<comment type="subunit">
    <text evidence="7">Homodimer.</text>
</comment>
<comment type="similarity">
    <text evidence="3 7">Belongs to the IspD/TarI cytidylyltransferase family. IspD subfamily.</text>
</comment>
<keyword evidence="4 7" id="KW-0808">Transferase</keyword>
<comment type="pathway">
    <text evidence="2 7">Isoprenoid biosynthesis; isopentenyl diphosphate biosynthesis via DXP pathway; isopentenyl diphosphate from 1-deoxy-D-xylulose 5-phosphate: step 2/6.</text>
</comment>
<dbReference type="NCBIfam" id="TIGR00453">
    <property type="entry name" value="ispD"/>
    <property type="match status" value="1"/>
</dbReference>
<feature type="site" description="Positions MEP for the nucleophilic attack" evidence="7">
    <location>
        <position position="218"/>
    </location>
</feature>
<dbReference type="Pfam" id="PF01128">
    <property type="entry name" value="IspD"/>
    <property type="match status" value="1"/>
</dbReference>
<dbReference type="PANTHER" id="PTHR32125:SF4">
    <property type="entry name" value="2-C-METHYL-D-ERYTHRITOL 4-PHOSPHATE CYTIDYLYLTRANSFERASE, CHLOROPLASTIC"/>
    <property type="match status" value="1"/>
</dbReference>
<dbReference type="SUPFAM" id="SSF53448">
    <property type="entry name" value="Nucleotide-diphospho-sugar transferases"/>
    <property type="match status" value="1"/>
</dbReference>
<evidence type="ECO:0000256" key="5">
    <source>
        <dbReference type="ARBA" id="ARBA00022695"/>
    </source>
</evidence>
<accession>A0ABP1CD39</accession>
<evidence type="ECO:0000256" key="2">
    <source>
        <dbReference type="ARBA" id="ARBA00004787"/>
    </source>
</evidence>
<evidence type="ECO:0000256" key="4">
    <source>
        <dbReference type="ARBA" id="ARBA00022679"/>
    </source>
</evidence>
<protein>
    <recommendedName>
        <fullName evidence="7">2-C-methyl-D-erythritol 4-phosphate cytidylyltransferase</fullName>
        <ecNumber evidence="7">2.7.7.60</ecNumber>
    </recommendedName>
    <alternativeName>
        <fullName evidence="7">4-diphosphocytidyl-2C-methyl-D-erythritol synthase</fullName>
    </alternativeName>
    <alternativeName>
        <fullName evidence="7">MEP cytidylyltransferase</fullName>
        <shortName evidence="7">MCT</shortName>
    </alternativeName>
</protein>
<dbReference type="InterPro" id="IPR018294">
    <property type="entry name" value="ISPD_synthase_CS"/>
</dbReference>
<dbReference type="EC" id="2.7.7.60" evidence="7"/>
<keyword evidence="6 7" id="KW-0414">Isoprene biosynthesis</keyword>
<sequence length="239" mass="27561">MINKKKSSKKIVAIVPAAGIGIRMNSDLPKQYLLVAGKTIIEHTIYTLLLNKNIKFIVVVLNVNDRIFCNLDIVKNSKIITVIGGKERSDSILAGLNFLFSNFYDYWVLIHDAVRPCLHQDDLNKLFRITVNGNCCGGILGIPVRDTIKCSFKNYQNIRYTIDRKNLWYSLTPQIFPLSLLRYCLLNLKKKIFTDESSVLEYYGYNPIIVIGRTDNLKVTYPEDLLLVEFYLLKMNIWK</sequence>
<dbReference type="EMBL" id="OZ034688">
    <property type="protein sequence ID" value="CAL1328958.1"/>
    <property type="molecule type" value="Genomic_DNA"/>
</dbReference>
<dbReference type="InterPro" id="IPR029044">
    <property type="entry name" value="Nucleotide-diphossugar_trans"/>
</dbReference>
<keyword evidence="9" id="KW-1185">Reference proteome</keyword>
<dbReference type="CDD" id="cd02516">
    <property type="entry name" value="CDP-ME_synthetase"/>
    <property type="match status" value="1"/>
</dbReference>
<feature type="site" description="Positions MEP for the nucleophilic attack" evidence="7">
    <location>
        <position position="164"/>
    </location>
</feature>
<dbReference type="PANTHER" id="PTHR32125">
    <property type="entry name" value="2-C-METHYL-D-ERYTHRITOL 4-PHOSPHATE CYTIDYLYLTRANSFERASE, CHLOROPLASTIC"/>
    <property type="match status" value="1"/>
</dbReference>
<dbReference type="InterPro" id="IPR001228">
    <property type="entry name" value="IspD"/>
</dbReference>
<organism evidence="8 9">
    <name type="scientific">Candidatus Providencia siddallii</name>
    <dbReference type="NCBI Taxonomy" id="1715285"/>
    <lineage>
        <taxon>Bacteria</taxon>
        <taxon>Pseudomonadati</taxon>
        <taxon>Pseudomonadota</taxon>
        <taxon>Gammaproteobacteria</taxon>
        <taxon>Enterobacterales</taxon>
        <taxon>Morganellaceae</taxon>
        <taxon>Providencia</taxon>
    </lineage>
</organism>
<dbReference type="RefSeq" id="WP_341765019.1">
    <property type="nucleotide sequence ID" value="NZ_OZ034688.1"/>
</dbReference>
<dbReference type="InterPro" id="IPR050088">
    <property type="entry name" value="IspD/TarI_cytidylyltransf_bact"/>
</dbReference>
<evidence type="ECO:0000256" key="7">
    <source>
        <dbReference type="HAMAP-Rule" id="MF_00108"/>
    </source>
</evidence>
<feature type="site" description="Transition state stabilizer" evidence="7">
    <location>
        <position position="30"/>
    </location>
</feature>
<dbReference type="HAMAP" id="MF_00108">
    <property type="entry name" value="IspD"/>
    <property type="match status" value="1"/>
</dbReference>